<organism evidence="5">
    <name type="scientific">Siphoviridae sp. ctZE52</name>
    <dbReference type="NCBI Taxonomy" id="2825557"/>
    <lineage>
        <taxon>Viruses</taxon>
        <taxon>Duplodnaviria</taxon>
        <taxon>Heunggongvirae</taxon>
        <taxon>Uroviricota</taxon>
        <taxon>Caudoviricetes</taxon>
    </lineage>
</organism>
<keyword evidence="1" id="KW-0118">Viral capsid assembly</keyword>
<protein>
    <submittedName>
        <fullName evidence="5">Portal protein</fullName>
    </submittedName>
</protein>
<feature type="compositionally biased region" description="Basic and acidic residues" evidence="4">
    <location>
        <begin position="449"/>
        <end position="458"/>
    </location>
</feature>
<evidence type="ECO:0000313" key="5">
    <source>
        <dbReference type="EMBL" id="DAE01132.1"/>
    </source>
</evidence>
<accession>A0A8S5P4L2</accession>
<keyword evidence="1" id="KW-1188">Viral release from host cell</keyword>
<keyword evidence="3" id="KW-0231">Viral genome packaging</keyword>
<dbReference type="EMBL" id="BK015320">
    <property type="protein sequence ID" value="DAE01132.1"/>
    <property type="molecule type" value="Genomic_DNA"/>
</dbReference>
<sequence length="471" mass="53172">MSWYDKLLPSILRFGTRSSVKSMSMLGHVGQVHVDNGGDIWYMSGLSSLLERNDFKIDMSSIPGKALALRVCTPFATVTDRAGSMFSNGKFYVVDKNDNEHGMYKTRDGKTDSLYPRFEKMRRFLSRPNPLQSGRQFNKQVEMTMKAFGFCPIFTLRPIPGELPISMWIIPPELFHVILSGKLWSQSDLDGIISEAYIEWNGERINLEKDDYFIVSDSTAIIGGYQSELRFETTVDSLSKPVNNWINQMSARNTLIIDGGPKGIICDDSGGDVYGNSSLTSKEQRELNDNFKRKYGLVGKLYSILVTTAKLKWVPITHSSKDLMLHEEDESCRNIISNAIGLNPNVLMPDSKFANLQEAKTAAYQDLIIPDSENYTEILTENIAYDGMRIRLDYSHISCLQEDKLSSAQAFSTSSTSAKDLYGMGLITMQEARREIANYMDINPDDPEGDFKDNKEEISNESQEENNREAI</sequence>
<keyword evidence="2" id="KW-1160">Virus entry into host cell</keyword>
<feature type="region of interest" description="Disordered" evidence="4">
    <location>
        <begin position="440"/>
        <end position="471"/>
    </location>
</feature>
<reference evidence="5" key="1">
    <citation type="journal article" date="2021" name="Proc. Natl. Acad. Sci. U.S.A.">
        <title>A Catalog of Tens of Thousands of Viruses from Human Metagenomes Reveals Hidden Associations with Chronic Diseases.</title>
        <authorList>
            <person name="Tisza M.J."/>
            <person name="Buck C.B."/>
        </authorList>
    </citation>
    <scope>NUCLEOTIDE SEQUENCE</scope>
    <source>
        <strain evidence="5">CtZE52</strain>
    </source>
</reference>
<keyword evidence="2" id="KW-1171">Viral genome ejection through host cell envelope</keyword>
<keyword evidence="2" id="KW-1162">Viral penetration into host cytoplasm</keyword>
<proteinExistence type="predicted"/>
<evidence type="ECO:0000256" key="3">
    <source>
        <dbReference type="ARBA" id="ARBA00023219"/>
    </source>
</evidence>
<evidence type="ECO:0000256" key="1">
    <source>
        <dbReference type="ARBA" id="ARBA00022950"/>
    </source>
</evidence>
<name>A0A8S5P4L2_9CAUD</name>
<dbReference type="InterPro" id="IPR006944">
    <property type="entry name" value="Phage/GTA_portal"/>
</dbReference>
<evidence type="ECO:0000256" key="4">
    <source>
        <dbReference type="SAM" id="MobiDB-lite"/>
    </source>
</evidence>
<evidence type="ECO:0000256" key="2">
    <source>
        <dbReference type="ARBA" id="ARBA00023009"/>
    </source>
</evidence>
<dbReference type="Pfam" id="PF04860">
    <property type="entry name" value="Phage_portal"/>
    <property type="match status" value="1"/>
</dbReference>